<feature type="non-terminal residue" evidence="2">
    <location>
        <position position="1"/>
    </location>
</feature>
<dbReference type="InterPro" id="IPR026960">
    <property type="entry name" value="RVT-Znf"/>
</dbReference>
<feature type="domain" description="Reverse transcriptase zinc-binding" evidence="1">
    <location>
        <begin position="84"/>
        <end position="145"/>
    </location>
</feature>
<name>A0AAW2WBF6_9LAMI</name>
<gene>
    <name evidence="2" type="ORF">Slati_2378800</name>
</gene>
<reference evidence="2" key="1">
    <citation type="submission" date="2020-06" db="EMBL/GenBank/DDBJ databases">
        <authorList>
            <person name="Li T."/>
            <person name="Hu X."/>
            <person name="Zhang T."/>
            <person name="Song X."/>
            <person name="Zhang H."/>
            <person name="Dai N."/>
            <person name="Sheng W."/>
            <person name="Hou X."/>
            <person name="Wei L."/>
        </authorList>
    </citation>
    <scope>NUCLEOTIDE SEQUENCE</scope>
    <source>
        <strain evidence="2">KEN1</strain>
        <tissue evidence="2">Leaf</tissue>
    </source>
</reference>
<proteinExistence type="predicted"/>
<organism evidence="2">
    <name type="scientific">Sesamum latifolium</name>
    <dbReference type="NCBI Taxonomy" id="2727402"/>
    <lineage>
        <taxon>Eukaryota</taxon>
        <taxon>Viridiplantae</taxon>
        <taxon>Streptophyta</taxon>
        <taxon>Embryophyta</taxon>
        <taxon>Tracheophyta</taxon>
        <taxon>Spermatophyta</taxon>
        <taxon>Magnoliopsida</taxon>
        <taxon>eudicotyledons</taxon>
        <taxon>Gunneridae</taxon>
        <taxon>Pentapetalae</taxon>
        <taxon>asterids</taxon>
        <taxon>lamiids</taxon>
        <taxon>Lamiales</taxon>
        <taxon>Pedaliaceae</taxon>
        <taxon>Sesamum</taxon>
    </lineage>
</organism>
<sequence>DGCTIPIRGHPWLPRTLTFQLIGRQASLPDETKVSSLILPSHEWNEELIRAEFRPEDADCILSINLQGKETDQLIWHYEKNGKFSVRSAYRVACNLRDDATPSSSGDSWNFLWRSKAPPKVVMFAWHCASNALPTNDNLRHRGFARLAWATSGLPWGSLNCQVHSVEDWFRHVHRELGRQDWDLFISICGALWWRRNKRTSEGSGVEALEVIRLVGRMCDGTRTGAVLVVGGP</sequence>
<dbReference type="Pfam" id="PF13966">
    <property type="entry name" value="zf-RVT"/>
    <property type="match status" value="1"/>
</dbReference>
<accession>A0AAW2WBF6</accession>
<comment type="caution">
    <text evidence="2">The sequence shown here is derived from an EMBL/GenBank/DDBJ whole genome shotgun (WGS) entry which is preliminary data.</text>
</comment>
<dbReference type="EMBL" id="JACGWN010000008">
    <property type="protein sequence ID" value="KAL0438958.1"/>
    <property type="molecule type" value="Genomic_DNA"/>
</dbReference>
<protein>
    <recommendedName>
        <fullName evidence="1">Reverse transcriptase zinc-binding domain-containing protein</fullName>
    </recommendedName>
</protein>
<reference evidence="2" key="2">
    <citation type="journal article" date="2024" name="Plant">
        <title>Genomic evolution and insights into agronomic trait innovations of Sesamum species.</title>
        <authorList>
            <person name="Miao H."/>
            <person name="Wang L."/>
            <person name="Qu L."/>
            <person name="Liu H."/>
            <person name="Sun Y."/>
            <person name="Le M."/>
            <person name="Wang Q."/>
            <person name="Wei S."/>
            <person name="Zheng Y."/>
            <person name="Lin W."/>
            <person name="Duan Y."/>
            <person name="Cao H."/>
            <person name="Xiong S."/>
            <person name="Wang X."/>
            <person name="Wei L."/>
            <person name="Li C."/>
            <person name="Ma Q."/>
            <person name="Ju M."/>
            <person name="Zhao R."/>
            <person name="Li G."/>
            <person name="Mu C."/>
            <person name="Tian Q."/>
            <person name="Mei H."/>
            <person name="Zhang T."/>
            <person name="Gao T."/>
            <person name="Zhang H."/>
        </authorList>
    </citation>
    <scope>NUCLEOTIDE SEQUENCE</scope>
    <source>
        <strain evidence="2">KEN1</strain>
    </source>
</reference>
<evidence type="ECO:0000313" key="2">
    <source>
        <dbReference type="EMBL" id="KAL0438958.1"/>
    </source>
</evidence>
<evidence type="ECO:0000259" key="1">
    <source>
        <dbReference type="Pfam" id="PF13966"/>
    </source>
</evidence>
<dbReference type="AlphaFoldDB" id="A0AAW2WBF6"/>